<name>A0A1M4WMG9_9BACT</name>
<feature type="region of interest" description="Disordered" evidence="1">
    <location>
        <begin position="22"/>
        <end position="46"/>
    </location>
</feature>
<feature type="signal peptide" evidence="2">
    <location>
        <begin position="1"/>
        <end position="18"/>
    </location>
</feature>
<protein>
    <submittedName>
        <fullName evidence="3">Uncharacterized protein</fullName>
    </submittedName>
</protein>
<gene>
    <name evidence="3" type="ORF">SAMN02745131_01153</name>
</gene>
<keyword evidence="4" id="KW-1185">Reference proteome</keyword>
<keyword evidence="2" id="KW-0732">Signal</keyword>
<reference evidence="3 4" key="1">
    <citation type="submission" date="2016-11" db="EMBL/GenBank/DDBJ databases">
        <authorList>
            <person name="Jaros S."/>
            <person name="Januszkiewicz K."/>
            <person name="Wedrychowicz H."/>
        </authorList>
    </citation>
    <scope>NUCLEOTIDE SEQUENCE [LARGE SCALE GENOMIC DNA]</scope>
    <source>
        <strain evidence="3 4">DSM 18119</strain>
    </source>
</reference>
<evidence type="ECO:0000256" key="2">
    <source>
        <dbReference type="SAM" id="SignalP"/>
    </source>
</evidence>
<sequence>MKLFILFIAILLCTGAAAQKKPSQAEINKMKQRSTEMQKQMQQAQKEIDELEKEDPEAAKMARQLMNQLHSRSTQVATKDAPLPPFTSPITSVKIPANLAIPTNAQAKDHLLWYKGKMINDTMLITTKGNIIVYSRKNNKIIVKPKTSADPFSPLIQELMKTEQRKKEFVEQTAKMQNSFFYYPLIVNTLKEMSFIAERYSGMLKNTIELPPVSLPKEKANLPGKGGEIFQGPGLVMESIRKAYQETLEMREAAPGLDFPVPPAKEENLCFDCDIEKQATRYYQDVHTWDSLFANYESRLTAKAIGVMRMIALGWDDSQSEELKKMQSDMERVLQFSMQRIDEKLALLEERYGKDYKRLPVVVEMVIAMERQKQLIGVNEKLSSSFNERLSSYFAGFDDFIHHEMDNKNYNLVFNMPFILGMERQKQLTGSSDGSNNMEYMAMITAFNRFKLEMSIEFEVQAFDSDGALTLSATGQLKQKDPVYVSMGRNQCKYQLHLTNTNYGESEEKEYRIPMEILGGIKKVKNNEGGIISMPYSGPKDIYGIFPSFRIDFCDHKMDSVYLEMPVYQQDLESMASSVSSSYSVDFMGYLGLVFFNVKEMEGKVPDMEAIGKKMLANFGSDHLTESTGYASLDRMQENYNMAREFEDQQLAMTGLSTNNKLLFLFDAKNNNNTLVDETNNAAREQDPRMKVSMAKVHIKIVHAPLEQPDIKRKPLVKK</sequence>
<dbReference type="STRING" id="1121884.SAMN02745131_01153"/>
<evidence type="ECO:0000313" key="4">
    <source>
        <dbReference type="Proteomes" id="UP000184048"/>
    </source>
</evidence>
<feature type="chain" id="PRO_5013200255" evidence="2">
    <location>
        <begin position="19"/>
        <end position="719"/>
    </location>
</feature>
<evidence type="ECO:0000256" key="1">
    <source>
        <dbReference type="SAM" id="MobiDB-lite"/>
    </source>
</evidence>
<dbReference type="RefSeq" id="WP_072834349.1">
    <property type="nucleotide sequence ID" value="NZ_FQUU01000004.1"/>
</dbReference>
<evidence type="ECO:0000313" key="3">
    <source>
        <dbReference type="EMBL" id="SHE82405.1"/>
    </source>
</evidence>
<organism evidence="3 4">
    <name type="scientific">Flavisolibacter ginsengisoli DSM 18119</name>
    <dbReference type="NCBI Taxonomy" id="1121884"/>
    <lineage>
        <taxon>Bacteria</taxon>
        <taxon>Pseudomonadati</taxon>
        <taxon>Bacteroidota</taxon>
        <taxon>Chitinophagia</taxon>
        <taxon>Chitinophagales</taxon>
        <taxon>Chitinophagaceae</taxon>
        <taxon>Flavisolibacter</taxon>
    </lineage>
</organism>
<dbReference type="EMBL" id="FQUU01000004">
    <property type="protein sequence ID" value="SHE82405.1"/>
    <property type="molecule type" value="Genomic_DNA"/>
</dbReference>
<dbReference type="AlphaFoldDB" id="A0A1M4WMG9"/>
<dbReference type="OrthoDB" id="9831398at2"/>
<accession>A0A1M4WMG9</accession>
<dbReference type="Proteomes" id="UP000184048">
    <property type="component" value="Unassembled WGS sequence"/>
</dbReference>
<proteinExistence type="predicted"/>